<dbReference type="GO" id="GO:1990424">
    <property type="term" value="F:protein arginine kinase activity"/>
    <property type="evidence" value="ECO:0007669"/>
    <property type="project" value="UniProtKB-EC"/>
</dbReference>
<dbReference type="PANTHER" id="PTHR11547:SF38">
    <property type="entry name" value="ARGININE KINASE 1-RELATED"/>
    <property type="match status" value="1"/>
</dbReference>
<feature type="binding site" evidence="7 8">
    <location>
        <position position="92"/>
    </location>
    <ligand>
        <name>ATP</name>
        <dbReference type="ChEBI" id="CHEBI:30616"/>
    </ligand>
</feature>
<dbReference type="GO" id="GO:0005524">
    <property type="term" value="F:ATP binding"/>
    <property type="evidence" value="ECO:0007669"/>
    <property type="project" value="UniProtKB-UniRule"/>
</dbReference>
<dbReference type="AlphaFoldDB" id="A0A075LUZ5"/>
<feature type="domain" description="Phosphagen kinase C-terminal" evidence="11">
    <location>
        <begin position="24"/>
        <end position="255"/>
    </location>
</feature>
<dbReference type="OrthoDB" id="9791353at2"/>
<reference evidence="13 15" key="2">
    <citation type="submission" date="2016-10" db="EMBL/GenBank/DDBJ databases">
        <authorList>
            <person name="Varghese N."/>
            <person name="Submissions S."/>
        </authorList>
    </citation>
    <scope>NUCLEOTIDE SEQUENCE [LARGE SCALE GENOMIC DNA]</scope>
    <source>
        <strain evidence="13 15">DSM 21619</strain>
    </source>
</reference>
<evidence type="ECO:0000256" key="2">
    <source>
        <dbReference type="ARBA" id="ARBA00022679"/>
    </source>
</evidence>
<dbReference type="GO" id="GO:0004111">
    <property type="term" value="F:creatine kinase activity"/>
    <property type="evidence" value="ECO:0007669"/>
    <property type="project" value="InterPro"/>
</dbReference>
<dbReference type="HOGENOM" id="CLU_066591_1_0_9"/>
<keyword evidence="3 7" id="KW-0547">Nucleotide-binding</keyword>
<dbReference type="PANTHER" id="PTHR11547">
    <property type="entry name" value="ARGININE OR CREATINE KINASE"/>
    <property type="match status" value="1"/>
</dbReference>
<dbReference type="GeneID" id="34222965"/>
<evidence type="ECO:0000313" key="12">
    <source>
        <dbReference type="EMBL" id="AIF68273.1"/>
    </source>
</evidence>
<evidence type="ECO:0000256" key="10">
    <source>
        <dbReference type="SAM" id="Coils"/>
    </source>
</evidence>
<evidence type="ECO:0000256" key="6">
    <source>
        <dbReference type="ARBA" id="ARBA00051816"/>
    </source>
</evidence>
<feature type="coiled-coil region" evidence="10">
    <location>
        <begin position="238"/>
        <end position="269"/>
    </location>
</feature>
<keyword evidence="5 7" id="KW-0067">ATP-binding</keyword>
<dbReference type="HAMAP" id="MF_00602">
    <property type="entry name" value="Prot_Arg_kinase"/>
    <property type="match status" value="1"/>
</dbReference>
<evidence type="ECO:0000256" key="8">
    <source>
        <dbReference type="PROSITE-ProRule" id="PRU00843"/>
    </source>
</evidence>
<sequence length="355" mass="40614">MSLENFMSDAISPWMKENGPDCDIVMSSRIRLARNFENRTFPLIAKAEDLDDVLDFFQESYQDADFNDRGKLQFLRIADLSPIEKKVFVEKHLISPHLAEHAEEAGVLLSESEQVSIMVNEEDHLRIQLYLPGFQLRKALSEAFEVDDWLEQKITYAFDEERGYLTTCPTNVGTGLRASVMMHLPALTMTHQMNRLTPAINQLGLVVRGIYGEGSEAQGNIYQISNQITLGKSEQDIVEDLESVVSQLVEQERQARETLTEELSIQLEDRIFRSYGTLRYSRIIESKEAATCLSDVRLGIDIGYIQDMPQSILNELMVLIQPGFLQHYAKRSLSGRERDVLRASLIRERLHLENN</sequence>
<keyword evidence="4 7" id="KW-0418">Kinase</keyword>
<evidence type="ECO:0000256" key="7">
    <source>
        <dbReference type="HAMAP-Rule" id="MF_00602"/>
    </source>
</evidence>
<dbReference type="KEGG" id="tap:GZ22_17645"/>
<feature type="short sequence motif" description="RDXXRA motif of the pArg binding pocket involved in allosteric regulation" evidence="7">
    <location>
        <begin position="338"/>
        <end position="343"/>
    </location>
</feature>
<evidence type="ECO:0000313" key="13">
    <source>
        <dbReference type="EMBL" id="SEO14604.1"/>
    </source>
</evidence>
<dbReference type="PROSITE" id="PS51510">
    <property type="entry name" value="PHOSPHAGEN_KINASE_C"/>
    <property type="match status" value="1"/>
</dbReference>
<dbReference type="EMBL" id="FOCD01000008">
    <property type="protein sequence ID" value="SEO14604.1"/>
    <property type="molecule type" value="Genomic_DNA"/>
</dbReference>
<dbReference type="InterPro" id="IPR023660">
    <property type="entry name" value="Arg_Kinase"/>
</dbReference>
<comment type="catalytic activity">
    <reaction evidence="6 7">
        <text>L-arginyl-[protein] + ATP = N(omega)-phospho-L-arginyl-[protein] + ADP + H(+)</text>
        <dbReference type="Rhea" id="RHEA:43384"/>
        <dbReference type="Rhea" id="RHEA-COMP:10532"/>
        <dbReference type="Rhea" id="RHEA-COMP:10533"/>
        <dbReference type="ChEBI" id="CHEBI:15378"/>
        <dbReference type="ChEBI" id="CHEBI:29965"/>
        <dbReference type="ChEBI" id="CHEBI:30616"/>
        <dbReference type="ChEBI" id="CHEBI:83226"/>
        <dbReference type="ChEBI" id="CHEBI:456216"/>
        <dbReference type="EC" id="2.7.14.1"/>
    </reaction>
</comment>
<feature type="binding site" evidence="7 8">
    <location>
        <begin position="27"/>
        <end position="31"/>
    </location>
    <ligand>
        <name>ATP</name>
        <dbReference type="ChEBI" id="CHEBI:30616"/>
    </ligand>
</feature>
<dbReference type="Pfam" id="PF00217">
    <property type="entry name" value="ATP-gua_Ptrans"/>
    <property type="match status" value="1"/>
</dbReference>
<organism evidence="12 14">
    <name type="scientific">Terribacillus saccharophilus</name>
    <dbReference type="NCBI Taxonomy" id="361277"/>
    <lineage>
        <taxon>Bacteria</taxon>
        <taxon>Bacillati</taxon>
        <taxon>Bacillota</taxon>
        <taxon>Bacilli</taxon>
        <taxon>Bacillales</taxon>
        <taxon>Bacillaceae</taxon>
        <taxon>Terribacillus</taxon>
    </lineage>
</organism>
<evidence type="ECO:0000313" key="15">
    <source>
        <dbReference type="Proteomes" id="UP000199735"/>
    </source>
</evidence>
<feature type="binding site" evidence="7 8">
    <location>
        <begin position="177"/>
        <end position="181"/>
    </location>
    <ligand>
        <name>ATP</name>
        <dbReference type="ChEBI" id="CHEBI:30616"/>
    </ligand>
</feature>
<name>A0A075LUZ5_9BACI</name>
<evidence type="ECO:0000256" key="9">
    <source>
        <dbReference type="RuleBase" id="RU000505"/>
    </source>
</evidence>
<reference evidence="12 14" key="1">
    <citation type="submission" date="2014-07" db="EMBL/GenBank/DDBJ databases">
        <title>Complete genome sequence of a moderately halophilic bacterium Terribacillus aidingensis MP602, isolated from Cryptomeria fortunei in Tianmu mountain in China.</title>
        <authorList>
            <person name="Wang Y."/>
            <person name="Lu P."/>
            <person name="Zhang L."/>
        </authorList>
    </citation>
    <scope>NUCLEOTIDE SEQUENCE [LARGE SCALE GENOMIC DNA]</scope>
    <source>
        <strain evidence="12 14">MP602</strain>
    </source>
</reference>
<gene>
    <name evidence="7" type="primary">mcsB</name>
    <name evidence="12" type="ORF">GZ22_17645</name>
    <name evidence="13" type="ORF">SAMN04489762_3566</name>
</gene>
<comment type="similarity">
    <text evidence="7 8 9">Belongs to the ATP:guanido phosphotransferase family.</text>
</comment>
<accession>A0AAX2EK83</accession>
<feature type="binding site" evidence="7 8">
    <location>
        <position position="126"/>
    </location>
    <ligand>
        <name>ATP</name>
        <dbReference type="ChEBI" id="CHEBI:30616"/>
    </ligand>
</feature>
<evidence type="ECO:0000259" key="11">
    <source>
        <dbReference type="PROSITE" id="PS51510"/>
    </source>
</evidence>
<comment type="function">
    <text evidence="7">Catalyzes the specific phosphorylation of arginine residues in a large number of proteins. Is part of the bacterial stress response system. Protein arginine phosphorylation has a physiologically important role and is involved in the regulation of many critical cellular processes, such as protein homeostasis, motility, competence, and stringent and stress responses, by regulating gene expression and protein activity.</text>
</comment>
<accession>A0A075LUZ5</accession>
<dbReference type="InterPro" id="IPR022415">
    <property type="entry name" value="ATP-guanido_PTrfase_AS"/>
</dbReference>
<dbReference type="CDD" id="cd07930">
    <property type="entry name" value="bacterial_phosphagen_kinase"/>
    <property type="match status" value="1"/>
</dbReference>
<dbReference type="GO" id="GO:0046314">
    <property type="term" value="P:phosphocreatine biosynthetic process"/>
    <property type="evidence" value="ECO:0007669"/>
    <property type="project" value="InterPro"/>
</dbReference>
<dbReference type="FunFam" id="3.30.590.10:FF:000007">
    <property type="entry name" value="Protein-arginine kinase"/>
    <property type="match status" value="1"/>
</dbReference>
<dbReference type="EMBL" id="CP008876">
    <property type="protein sequence ID" value="AIF68273.1"/>
    <property type="molecule type" value="Genomic_DNA"/>
</dbReference>
<keyword evidence="10" id="KW-0175">Coiled coil</keyword>
<dbReference type="RefSeq" id="WP_038565095.1">
    <property type="nucleotide sequence ID" value="NZ_CP008876.1"/>
</dbReference>
<dbReference type="InterPro" id="IPR000749">
    <property type="entry name" value="ATP-guanido_PTrfase"/>
</dbReference>
<protein>
    <recommendedName>
        <fullName evidence="7">Protein-arginine kinase</fullName>
        <ecNumber evidence="7">2.7.14.1</ecNumber>
    </recommendedName>
</protein>
<proteinExistence type="inferred from homology"/>
<dbReference type="NCBIfam" id="NF002195">
    <property type="entry name" value="PRK01059.1-5"/>
    <property type="match status" value="1"/>
</dbReference>
<evidence type="ECO:0000256" key="1">
    <source>
        <dbReference type="ARBA" id="ARBA00022533"/>
    </source>
</evidence>
<dbReference type="Gene3D" id="3.30.590.10">
    <property type="entry name" value="Glutamine synthetase/guanido kinase, catalytic domain"/>
    <property type="match status" value="1"/>
</dbReference>
<dbReference type="Proteomes" id="UP000027980">
    <property type="component" value="Chromosome"/>
</dbReference>
<dbReference type="InterPro" id="IPR014746">
    <property type="entry name" value="Gln_synth/guanido_kin_cat_dom"/>
</dbReference>
<dbReference type="GO" id="GO:0005615">
    <property type="term" value="C:extracellular space"/>
    <property type="evidence" value="ECO:0007669"/>
    <property type="project" value="TreeGrafter"/>
</dbReference>
<keyword evidence="1 7" id="KW-0021">Allosteric enzyme</keyword>
<dbReference type="SUPFAM" id="SSF55931">
    <property type="entry name" value="Glutamine synthetase/guanido kinase"/>
    <property type="match status" value="1"/>
</dbReference>
<dbReference type="InterPro" id="IPR022414">
    <property type="entry name" value="ATP-guanido_PTrfase_cat"/>
</dbReference>
<evidence type="ECO:0000313" key="14">
    <source>
        <dbReference type="Proteomes" id="UP000027980"/>
    </source>
</evidence>
<dbReference type="EC" id="2.7.14.1" evidence="7"/>
<keyword evidence="2 7" id="KW-0808">Transferase</keyword>
<comment type="activity regulation">
    <text evidence="7">Appears to be allosterically activated by the binding of pArg-containing polypeptides to the pArg-binding pocket localized in the C-terminal domain of McsB.</text>
</comment>
<evidence type="ECO:0000256" key="5">
    <source>
        <dbReference type="ARBA" id="ARBA00022840"/>
    </source>
</evidence>
<evidence type="ECO:0000256" key="3">
    <source>
        <dbReference type="ARBA" id="ARBA00022741"/>
    </source>
</evidence>
<dbReference type="Proteomes" id="UP000199735">
    <property type="component" value="Unassembled WGS sequence"/>
</dbReference>
<feature type="binding site" evidence="7 8">
    <location>
        <begin position="208"/>
        <end position="213"/>
    </location>
    <ligand>
        <name>ATP</name>
        <dbReference type="ChEBI" id="CHEBI:30616"/>
    </ligand>
</feature>
<dbReference type="NCBIfam" id="NF002194">
    <property type="entry name" value="PRK01059.1-4"/>
    <property type="match status" value="1"/>
</dbReference>
<dbReference type="PROSITE" id="PS00112">
    <property type="entry name" value="PHOSPHAGEN_KINASE"/>
    <property type="match status" value="1"/>
</dbReference>
<evidence type="ECO:0000256" key="4">
    <source>
        <dbReference type="ARBA" id="ARBA00022777"/>
    </source>
</evidence>